<comment type="caution">
    <text evidence="5">The sequence shown here is derived from an EMBL/GenBank/DDBJ whole genome shotgun (WGS) entry which is preliminary data.</text>
</comment>
<dbReference type="Gene3D" id="1.10.1040.10">
    <property type="entry name" value="N-(1-d-carboxylethyl)-l-norvaline Dehydrogenase, domain 2"/>
    <property type="match status" value="1"/>
</dbReference>
<dbReference type="Proteomes" id="UP001183615">
    <property type="component" value="Unassembled WGS sequence"/>
</dbReference>
<dbReference type="SUPFAM" id="SSF51735">
    <property type="entry name" value="NAD(P)-binding Rossmann-fold domains"/>
    <property type="match status" value="1"/>
</dbReference>
<dbReference type="InterPro" id="IPR036291">
    <property type="entry name" value="NAD(P)-bd_dom_sf"/>
</dbReference>
<accession>A0ABU2SF22</accession>
<sequence length="294" mass="30573">MVDTTAVTVLGLGNMGAALADAFLAAGHSTTVWNRTADKADPLVGKGARRAATVEEAVRASPVVVVCLLDYDAVHEVLDPVGGALRGRAVFNLTNGTPRQARDTAGWAGKLGCEYVDGGIMAVPQIIGSESAFVLYSGPGKAAFEAGRELLEVLGSARFVGDDAGLASLLDLALNGAMYGLLGGAMHAIAVVGTEGVKAQDFSAELLVPYLTSMTGIIPHFARQIDTGEYQVDVVAALGMQQVGYRNIRRASLDQGISTDLLDPMQSLMDRRVADGFADDDFSAVAEVLKNSGT</sequence>
<dbReference type="PIRSF" id="PIRSF000103">
    <property type="entry name" value="HIBADH"/>
    <property type="match status" value="1"/>
</dbReference>
<evidence type="ECO:0000256" key="1">
    <source>
        <dbReference type="ARBA" id="ARBA00009080"/>
    </source>
</evidence>
<dbReference type="InterPro" id="IPR051265">
    <property type="entry name" value="HIBADH-related_NP60_sf"/>
</dbReference>
<organism evidence="5 6">
    <name type="scientific">Streptomyces johnsoniae</name>
    <dbReference type="NCBI Taxonomy" id="3075532"/>
    <lineage>
        <taxon>Bacteria</taxon>
        <taxon>Bacillati</taxon>
        <taxon>Actinomycetota</taxon>
        <taxon>Actinomycetes</taxon>
        <taxon>Kitasatosporales</taxon>
        <taxon>Streptomycetaceae</taxon>
        <taxon>Streptomyces</taxon>
    </lineage>
</organism>
<dbReference type="Pfam" id="PF21761">
    <property type="entry name" value="RedAm-like_C"/>
    <property type="match status" value="1"/>
</dbReference>
<name>A0ABU2SF22_9ACTN</name>
<dbReference type="PANTHER" id="PTHR43580">
    <property type="entry name" value="OXIDOREDUCTASE GLYR1-RELATED"/>
    <property type="match status" value="1"/>
</dbReference>
<gene>
    <name evidence="5" type="ORF">RM779_28335</name>
</gene>
<evidence type="ECO:0000313" key="6">
    <source>
        <dbReference type="Proteomes" id="UP001183615"/>
    </source>
</evidence>
<dbReference type="EMBL" id="JAVREV010000020">
    <property type="protein sequence ID" value="MDT0446474.1"/>
    <property type="molecule type" value="Genomic_DNA"/>
</dbReference>
<proteinExistence type="inferred from homology"/>
<evidence type="ECO:0000259" key="3">
    <source>
        <dbReference type="Pfam" id="PF03446"/>
    </source>
</evidence>
<dbReference type="InterPro" id="IPR013328">
    <property type="entry name" value="6PGD_dom2"/>
</dbReference>
<evidence type="ECO:0000256" key="2">
    <source>
        <dbReference type="ARBA" id="ARBA00023002"/>
    </source>
</evidence>
<evidence type="ECO:0000313" key="5">
    <source>
        <dbReference type="EMBL" id="MDT0446474.1"/>
    </source>
</evidence>
<dbReference type="PANTHER" id="PTHR43580:SF2">
    <property type="entry name" value="CYTOKINE-LIKE NUCLEAR FACTOR N-PAC"/>
    <property type="match status" value="1"/>
</dbReference>
<feature type="domain" description="NADPH-dependent reductive aminase-like C-terminal" evidence="4">
    <location>
        <begin position="163"/>
        <end position="290"/>
    </location>
</feature>
<dbReference type="RefSeq" id="WP_311620633.1">
    <property type="nucleotide sequence ID" value="NZ_JAVREV010000020.1"/>
</dbReference>
<keyword evidence="6" id="KW-1185">Reference proteome</keyword>
<dbReference type="InterPro" id="IPR015815">
    <property type="entry name" value="HIBADH-related"/>
</dbReference>
<evidence type="ECO:0000259" key="4">
    <source>
        <dbReference type="Pfam" id="PF21761"/>
    </source>
</evidence>
<dbReference type="Pfam" id="PF03446">
    <property type="entry name" value="NAD_binding_2"/>
    <property type="match status" value="1"/>
</dbReference>
<feature type="domain" description="6-phosphogluconate dehydrogenase NADP-binding" evidence="3">
    <location>
        <begin position="7"/>
        <end position="157"/>
    </location>
</feature>
<keyword evidence="2" id="KW-0560">Oxidoreductase</keyword>
<comment type="similarity">
    <text evidence="1">Belongs to the HIBADH-related family.</text>
</comment>
<reference evidence="6" key="1">
    <citation type="submission" date="2023-07" db="EMBL/GenBank/DDBJ databases">
        <title>30 novel species of actinomycetes from the DSMZ collection.</title>
        <authorList>
            <person name="Nouioui I."/>
        </authorList>
    </citation>
    <scope>NUCLEOTIDE SEQUENCE [LARGE SCALE GENOMIC DNA]</scope>
    <source>
        <strain evidence="6">DSM 41886</strain>
    </source>
</reference>
<dbReference type="Gene3D" id="3.40.50.720">
    <property type="entry name" value="NAD(P)-binding Rossmann-like Domain"/>
    <property type="match status" value="1"/>
</dbReference>
<protein>
    <submittedName>
        <fullName evidence="5">NAD(P)-binding domain-containing protein</fullName>
    </submittedName>
</protein>
<dbReference type="InterPro" id="IPR048666">
    <property type="entry name" value="RedAm-like_C"/>
</dbReference>
<dbReference type="InterPro" id="IPR006115">
    <property type="entry name" value="6PGDH_NADP-bd"/>
</dbReference>